<dbReference type="EMBL" id="AGFM01000027">
    <property type="protein sequence ID" value="EHJ61138.1"/>
    <property type="molecule type" value="Genomic_DNA"/>
</dbReference>
<name>G6EC39_9SPHN</name>
<keyword evidence="2" id="KW-1185">Reference proteome</keyword>
<reference evidence="1 2" key="1">
    <citation type="journal article" date="2012" name="J. Bacteriol.">
        <title>Genome sequence of benzo(a)pyrene-degrading bacterium Novosphingobium pentaromativorans US6-1.</title>
        <authorList>
            <person name="Luo Y.R."/>
            <person name="Kang S.G."/>
            <person name="Kim S.J."/>
            <person name="Kim M.R."/>
            <person name="Li N."/>
            <person name="Lee J.H."/>
            <person name="Kwon K.K."/>
        </authorList>
    </citation>
    <scope>NUCLEOTIDE SEQUENCE [LARGE SCALE GENOMIC DNA]</scope>
    <source>
        <strain evidence="1 2">US6-1</strain>
    </source>
</reference>
<dbReference type="Proteomes" id="UP000004030">
    <property type="component" value="Unassembled WGS sequence"/>
</dbReference>
<accession>G6EC39</accession>
<evidence type="ECO:0000313" key="2">
    <source>
        <dbReference type="Proteomes" id="UP000004030"/>
    </source>
</evidence>
<protein>
    <submittedName>
        <fullName evidence="1">Uncharacterized protein</fullName>
    </submittedName>
</protein>
<sequence>MAPDAPAAAIEPLRNLGRDSRLLTHSWSVPARLIVSAA</sequence>
<organism evidence="1 2">
    <name type="scientific">Novosphingobium pentaromativorans US6-1</name>
    <dbReference type="NCBI Taxonomy" id="1088721"/>
    <lineage>
        <taxon>Bacteria</taxon>
        <taxon>Pseudomonadati</taxon>
        <taxon>Pseudomonadota</taxon>
        <taxon>Alphaproteobacteria</taxon>
        <taxon>Sphingomonadales</taxon>
        <taxon>Sphingomonadaceae</taxon>
        <taxon>Novosphingobium</taxon>
    </lineage>
</organism>
<evidence type="ECO:0000313" key="1">
    <source>
        <dbReference type="EMBL" id="EHJ61138.1"/>
    </source>
</evidence>
<dbReference type="AlphaFoldDB" id="G6EC39"/>
<proteinExistence type="predicted"/>
<comment type="caution">
    <text evidence="1">The sequence shown here is derived from an EMBL/GenBank/DDBJ whole genome shotgun (WGS) entry which is preliminary data.</text>
</comment>
<gene>
    <name evidence="1" type="ORF">NSU_1910</name>
</gene>
<dbReference type="PATRIC" id="fig|1088721.3.peg.1889"/>